<dbReference type="InterPro" id="IPR006710">
    <property type="entry name" value="Glyco_hydro_43"/>
</dbReference>
<keyword evidence="4" id="KW-0326">Glycosidase</keyword>
<evidence type="ECO:0000256" key="2">
    <source>
        <dbReference type="ARBA" id="ARBA00009865"/>
    </source>
</evidence>
<dbReference type="SUPFAM" id="SSF75005">
    <property type="entry name" value="Arabinanase/levansucrase/invertase"/>
    <property type="match status" value="1"/>
</dbReference>
<organism evidence="5 6">
    <name type="scientific">Haladaptatus pallidirubidus</name>
    <dbReference type="NCBI Taxonomy" id="1008152"/>
    <lineage>
        <taxon>Archaea</taxon>
        <taxon>Methanobacteriati</taxon>
        <taxon>Methanobacteriota</taxon>
        <taxon>Stenosarchaea group</taxon>
        <taxon>Halobacteria</taxon>
        <taxon>Halobacteriales</taxon>
        <taxon>Haladaptataceae</taxon>
        <taxon>Haladaptatus</taxon>
    </lineage>
</organism>
<evidence type="ECO:0000313" key="5">
    <source>
        <dbReference type="EMBL" id="GAA5053125.1"/>
    </source>
</evidence>
<dbReference type="PANTHER" id="PTHR43301:SF3">
    <property type="entry name" value="ARABINAN ENDO-1,5-ALPHA-L-ARABINOSIDASE A-RELATED"/>
    <property type="match status" value="1"/>
</dbReference>
<dbReference type="EMBL" id="BAABKX010000013">
    <property type="protein sequence ID" value="GAA5053125.1"/>
    <property type="molecule type" value="Genomic_DNA"/>
</dbReference>
<comment type="similarity">
    <text evidence="2">Belongs to the glycosyl hydrolase 43 family.</text>
</comment>
<keyword evidence="6" id="KW-1185">Reference proteome</keyword>
<dbReference type="CDD" id="cd18616">
    <property type="entry name" value="GH43_ABN-like"/>
    <property type="match status" value="1"/>
</dbReference>
<dbReference type="InterPro" id="IPR050727">
    <property type="entry name" value="GH43_arabinanases"/>
</dbReference>
<evidence type="ECO:0000256" key="3">
    <source>
        <dbReference type="ARBA" id="ARBA00022801"/>
    </source>
</evidence>
<evidence type="ECO:0000256" key="4">
    <source>
        <dbReference type="ARBA" id="ARBA00023295"/>
    </source>
</evidence>
<dbReference type="Gene3D" id="2.115.10.20">
    <property type="entry name" value="Glycosyl hydrolase domain, family 43"/>
    <property type="match status" value="1"/>
</dbReference>
<dbReference type="Pfam" id="PF04616">
    <property type="entry name" value="Glyco_hydro_43"/>
    <property type="match status" value="1"/>
</dbReference>
<dbReference type="GO" id="GO:0005975">
    <property type="term" value="P:carbohydrate metabolic process"/>
    <property type="evidence" value="ECO:0007669"/>
    <property type="project" value="InterPro"/>
</dbReference>
<dbReference type="AlphaFoldDB" id="A0AAV3UJS1"/>
<dbReference type="Proteomes" id="UP001501729">
    <property type="component" value="Unassembled WGS sequence"/>
</dbReference>
<sequence>MNWECVGEAFEKRPEWKEYGNIWAPDISKYRGTYYLYYSVSTWGGSNPGIGLATADSPEGPFEDRGKLFTLDEIGVENSIDPFFYRDGDTPYLFWGSFHGIYGVELTEAGFDVAGEPFQIAGDAFEAAHILRRDGAYYFFGSSGSCCEGMESTYRITVGRADSLNGPYTDGEGNHLLNQQGRLVVGGTEQFVAPGHNTVVTDDTGDDWLLYHAYEDPNYYHEGILRRALMTDKLVWSDDFLHVSERNPSKEVPVPTVE</sequence>
<dbReference type="PANTHER" id="PTHR43301">
    <property type="entry name" value="ARABINAN ENDO-1,5-ALPHA-L-ARABINOSIDASE"/>
    <property type="match status" value="1"/>
</dbReference>
<protein>
    <submittedName>
        <fullName evidence="5">Family 43 glycosylhydrolase</fullName>
    </submittedName>
</protein>
<gene>
    <name evidence="5" type="ORF">GCM10025751_30050</name>
</gene>
<proteinExistence type="inferred from homology"/>
<comment type="pathway">
    <text evidence="1">Glycan metabolism; L-arabinan degradation.</text>
</comment>
<dbReference type="GO" id="GO:0004553">
    <property type="term" value="F:hydrolase activity, hydrolyzing O-glycosyl compounds"/>
    <property type="evidence" value="ECO:0007669"/>
    <property type="project" value="InterPro"/>
</dbReference>
<dbReference type="InterPro" id="IPR023296">
    <property type="entry name" value="Glyco_hydro_beta-prop_sf"/>
</dbReference>
<comment type="caution">
    <text evidence="5">The sequence shown here is derived from an EMBL/GenBank/DDBJ whole genome shotgun (WGS) entry which is preliminary data.</text>
</comment>
<evidence type="ECO:0000256" key="1">
    <source>
        <dbReference type="ARBA" id="ARBA00004834"/>
    </source>
</evidence>
<name>A0AAV3UJS1_9EURY</name>
<reference evidence="5 6" key="1">
    <citation type="journal article" date="2019" name="Int. J. Syst. Evol. Microbiol.">
        <title>The Global Catalogue of Microorganisms (GCM) 10K type strain sequencing project: providing services to taxonomists for standard genome sequencing and annotation.</title>
        <authorList>
            <consortium name="The Broad Institute Genomics Platform"/>
            <consortium name="The Broad Institute Genome Sequencing Center for Infectious Disease"/>
            <person name="Wu L."/>
            <person name="Ma J."/>
        </authorList>
    </citation>
    <scope>NUCLEOTIDE SEQUENCE [LARGE SCALE GENOMIC DNA]</scope>
    <source>
        <strain evidence="5 6">JCM 17504</strain>
    </source>
</reference>
<evidence type="ECO:0000313" key="6">
    <source>
        <dbReference type="Proteomes" id="UP001501729"/>
    </source>
</evidence>
<keyword evidence="3" id="KW-0378">Hydrolase</keyword>
<accession>A0AAV3UJS1</accession>